<dbReference type="GO" id="GO:0042777">
    <property type="term" value="P:proton motive force-driven plasma membrane ATP synthesis"/>
    <property type="evidence" value="ECO:0007669"/>
    <property type="project" value="TreeGrafter"/>
</dbReference>
<feature type="transmembrane region" description="Helical" evidence="11">
    <location>
        <begin position="218"/>
        <end position="241"/>
    </location>
</feature>
<dbReference type="Pfam" id="PF00119">
    <property type="entry name" value="ATP-synt_A"/>
    <property type="match status" value="1"/>
</dbReference>
<comment type="caution">
    <text evidence="13">The sequence shown here is derived from an EMBL/GenBank/DDBJ whole genome shotgun (WGS) entry which is preliminary data.</text>
</comment>
<keyword evidence="7 11" id="KW-1133">Transmembrane helix</keyword>
<evidence type="ECO:0000256" key="2">
    <source>
        <dbReference type="ARBA" id="ARBA00006810"/>
    </source>
</evidence>
<feature type="transmembrane region" description="Helical" evidence="11">
    <location>
        <begin position="160"/>
        <end position="178"/>
    </location>
</feature>
<evidence type="ECO:0000256" key="6">
    <source>
        <dbReference type="ARBA" id="ARBA00022781"/>
    </source>
</evidence>
<reference evidence="13 14" key="1">
    <citation type="submission" date="2014-04" db="EMBL/GenBank/DDBJ databases">
        <title>The Genome Sequence of Thermoanaerobaculum aquaticum MP-01, The First Cultivated Group 23 Acidobacterium.</title>
        <authorList>
            <person name="Stamps B.W."/>
            <person name="Losey N.A."/>
            <person name="Lawson P.A."/>
            <person name="Stevenson B.S."/>
        </authorList>
    </citation>
    <scope>NUCLEOTIDE SEQUENCE [LARGE SCALE GENOMIC DNA]</scope>
    <source>
        <strain evidence="13 14">MP-01</strain>
    </source>
</reference>
<evidence type="ECO:0000256" key="4">
    <source>
        <dbReference type="ARBA" id="ARBA00022547"/>
    </source>
</evidence>
<dbReference type="CDD" id="cd00310">
    <property type="entry name" value="ATP-synt_Fo_a_6"/>
    <property type="match status" value="1"/>
</dbReference>
<name>A0A062XQP6_9BACT</name>
<dbReference type="OrthoDB" id="9789241at2"/>
<feature type="transmembrane region" description="Helical" evidence="11">
    <location>
        <begin position="43"/>
        <end position="60"/>
    </location>
</feature>
<dbReference type="STRING" id="1312852.EG19_07130"/>
<evidence type="ECO:0000256" key="3">
    <source>
        <dbReference type="ARBA" id="ARBA00022448"/>
    </source>
</evidence>
<dbReference type="InterPro" id="IPR045082">
    <property type="entry name" value="ATP_syn_F0_a_bact/chloroplast"/>
</dbReference>
<comment type="function">
    <text evidence="11 12">Key component of the proton channel; it plays a direct role in the translocation of protons across the membrane.</text>
</comment>
<evidence type="ECO:0000256" key="12">
    <source>
        <dbReference type="RuleBase" id="RU000483"/>
    </source>
</evidence>
<accession>A0A062XQP6</accession>
<dbReference type="PRINTS" id="PR00123">
    <property type="entry name" value="ATPASEA"/>
</dbReference>
<gene>
    <name evidence="11" type="primary">atpB</name>
    <name evidence="13" type="ORF">EG19_07130</name>
</gene>
<proteinExistence type="inferred from homology"/>
<feature type="transmembrane region" description="Helical" evidence="11">
    <location>
        <begin position="99"/>
        <end position="122"/>
    </location>
</feature>
<keyword evidence="10 11" id="KW-0066">ATP synthesis</keyword>
<keyword evidence="11" id="KW-1003">Cell membrane</keyword>
<dbReference type="InterPro" id="IPR035908">
    <property type="entry name" value="F0_ATP_A_sf"/>
</dbReference>
<dbReference type="GO" id="GO:0005886">
    <property type="term" value="C:plasma membrane"/>
    <property type="evidence" value="ECO:0007669"/>
    <property type="project" value="UniProtKB-SubCell"/>
</dbReference>
<keyword evidence="14" id="KW-1185">Reference proteome</keyword>
<evidence type="ECO:0000313" key="14">
    <source>
        <dbReference type="Proteomes" id="UP000027284"/>
    </source>
</evidence>
<evidence type="ECO:0000256" key="9">
    <source>
        <dbReference type="ARBA" id="ARBA00023136"/>
    </source>
</evidence>
<keyword evidence="4 11" id="KW-0138">CF(0)</keyword>
<dbReference type="NCBIfam" id="TIGR01131">
    <property type="entry name" value="ATP_synt_6_or_A"/>
    <property type="match status" value="1"/>
</dbReference>
<sequence length="247" mass="27111">MEHEHSILYKPINALLLRLFGEPSPGWQQSLGLGEPVWLPDHVIMALFAVVVIAAVGTWVKRHLSLDHPSSLQQAMEVIVGGLRGLAEDVIGHGTGRAYVPYIAALTFFIFTCNIFGLFFFLQPATADLNTTFALALTTFIFYNAVGIRHNGLLGHLKHFIGPVWWLAPLMLPVEIISHLARILSLSVRLFGNMFGEHAVTGVFTALIPFAIPWPLMGLGILGSTIQTFIFVMLTAVYIAGVTAEEH</sequence>
<evidence type="ECO:0000256" key="1">
    <source>
        <dbReference type="ARBA" id="ARBA00004141"/>
    </source>
</evidence>
<comment type="similarity">
    <text evidence="2 11 12">Belongs to the ATPase A chain family.</text>
</comment>
<organism evidence="13 14">
    <name type="scientific">Thermoanaerobaculum aquaticum</name>
    <dbReference type="NCBI Taxonomy" id="1312852"/>
    <lineage>
        <taxon>Bacteria</taxon>
        <taxon>Pseudomonadati</taxon>
        <taxon>Acidobacteriota</taxon>
        <taxon>Thermoanaerobaculia</taxon>
        <taxon>Thermoanaerobaculales</taxon>
        <taxon>Thermoanaerobaculaceae</taxon>
        <taxon>Thermoanaerobaculum</taxon>
    </lineage>
</organism>
<feature type="transmembrane region" description="Helical" evidence="11">
    <location>
        <begin position="129"/>
        <end position="148"/>
    </location>
</feature>
<keyword evidence="8 11" id="KW-0406">Ion transport</keyword>
<dbReference type="PANTHER" id="PTHR42823:SF3">
    <property type="entry name" value="ATP SYNTHASE SUBUNIT A, CHLOROPLASTIC"/>
    <property type="match status" value="1"/>
</dbReference>
<dbReference type="EMBL" id="JMFG01000027">
    <property type="protein sequence ID" value="KDA53143.1"/>
    <property type="molecule type" value="Genomic_DNA"/>
</dbReference>
<evidence type="ECO:0000256" key="7">
    <source>
        <dbReference type="ARBA" id="ARBA00022989"/>
    </source>
</evidence>
<dbReference type="GO" id="GO:0046933">
    <property type="term" value="F:proton-transporting ATP synthase activity, rotational mechanism"/>
    <property type="evidence" value="ECO:0007669"/>
    <property type="project" value="UniProtKB-UniRule"/>
</dbReference>
<evidence type="ECO:0000256" key="10">
    <source>
        <dbReference type="ARBA" id="ARBA00023310"/>
    </source>
</evidence>
<evidence type="ECO:0000256" key="8">
    <source>
        <dbReference type="ARBA" id="ARBA00023065"/>
    </source>
</evidence>
<dbReference type="InterPro" id="IPR000568">
    <property type="entry name" value="ATP_synth_F0_asu"/>
</dbReference>
<evidence type="ECO:0000313" key="13">
    <source>
        <dbReference type="EMBL" id="KDA53143.1"/>
    </source>
</evidence>
<keyword evidence="9 11" id="KW-0472">Membrane</keyword>
<keyword evidence="3 11" id="KW-0813">Transport</keyword>
<dbReference type="PROSITE" id="PS00449">
    <property type="entry name" value="ATPASE_A"/>
    <property type="match status" value="1"/>
</dbReference>
<evidence type="ECO:0000256" key="11">
    <source>
        <dbReference type="HAMAP-Rule" id="MF_01393"/>
    </source>
</evidence>
<dbReference type="InterPro" id="IPR023011">
    <property type="entry name" value="ATP_synth_F0_asu_AS"/>
</dbReference>
<keyword evidence="6 11" id="KW-0375">Hydrogen ion transport</keyword>
<dbReference type="GO" id="GO:0045259">
    <property type="term" value="C:proton-transporting ATP synthase complex"/>
    <property type="evidence" value="ECO:0007669"/>
    <property type="project" value="UniProtKB-KW"/>
</dbReference>
<dbReference type="SUPFAM" id="SSF81336">
    <property type="entry name" value="F1F0 ATP synthase subunit A"/>
    <property type="match status" value="1"/>
</dbReference>
<dbReference type="HAMAP" id="MF_01393">
    <property type="entry name" value="ATP_synth_a_bact"/>
    <property type="match status" value="1"/>
</dbReference>
<comment type="subcellular location">
    <subcellularLocation>
        <location evidence="11 12">Cell membrane</location>
        <topology evidence="11 12">Multi-pass membrane protein</topology>
    </subcellularLocation>
    <subcellularLocation>
        <location evidence="1">Membrane</location>
        <topology evidence="1">Multi-pass membrane protein</topology>
    </subcellularLocation>
</comment>
<dbReference type="PANTHER" id="PTHR42823">
    <property type="entry name" value="ATP SYNTHASE SUBUNIT A, CHLOROPLASTIC"/>
    <property type="match status" value="1"/>
</dbReference>
<protein>
    <recommendedName>
        <fullName evidence="11 12">ATP synthase subunit a</fullName>
    </recommendedName>
    <alternativeName>
        <fullName evidence="11">ATP synthase F0 sector subunit a</fullName>
    </alternativeName>
    <alternativeName>
        <fullName evidence="11">F-ATPase subunit 6</fullName>
    </alternativeName>
</protein>
<dbReference type="AlphaFoldDB" id="A0A062XQP6"/>
<keyword evidence="5 11" id="KW-0812">Transmembrane</keyword>
<evidence type="ECO:0000256" key="5">
    <source>
        <dbReference type="ARBA" id="ARBA00022692"/>
    </source>
</evidence>
<dbReference type="Gene3D" id="1.20.120.220">
    <property type="entry name" value="ATP synthase, F0 complex, subunit A"/>
    <property type="match status" value="1"/>
</dbReference>
<feature type="transmembrane region" description="Helical" evidence="11">
    <location>
        <begin position="190"/>
        <end position="212"/>
    </location>
</feature>
<dbReference type="Proteomes" id="UP000027284">
    <property type="component" value="Unassembled WGS sequence"/>
</dbReference>
<dbReference type="RefSeq" id="WP_053335200.1">
    <property type="nucleotide sequence ID" value="NZ_JMFG01000027.1"/>
</dbReference>